<dbReference type="EMBL" id="AP014879">
    <property type="protein sequence ID" value="BAV33487.1"/>
    <property type="molecule type" value="Genomic_DNA"/>
</dbReference>
<evidence type="ECO:0000259" key="6">
    <source>
        <dbReference type="PROSITE" id="PS51123"/>
    </source>
</evidence>
<gene>
    <name evidence="7" type="ORF">SCL_1174</name>
</gene>
<dbReference type="InterPro" id="IPR006665">
    <property type="entry name" value="OmpA-like"/>
</dbReference>
<evidence type="ECO:0000256" key="4">
    <source>
        <dbReference type="PROSITE-ProRule" id="PRU00473"/>
    </source>
</evidence>
<dbReference type="PRINTS" id="PR01021">
    <property type="entry name" value="OMPADOMAIN"/>
</dbReference>
<feature type="signal peptide" evidence="5">
    <location>
        <begin position="1"/>
        <end position="25"/>
    </location>
</feature>
<dbReference type="SUPFAM" id="SSF103088">
    <property type="entry name" value="OmpA-like"/>
    <property type="match status" value="1"/>
</dbReference>
<dbReference type="KEGG" id="slim:SCL_1174"/>
<evidence type="ECO:0000256" key="1">
    <source>
        <dbReference type="ARBA" id="ARBA00004442"/>
    </source>
</evidence>
<evidence type="ECO:0000256" key="2">
    <source>
        <dbReference type="ARBA" id="ARBA00023136"/>
    </source>
</evidence>
<dbReference type="InParanoid" id="A0A1B4XFA5"/>
<name>A0A1B4XFA5_9GAMM</name>
<dbReference type="GO" id="GO:0009279">
    <property type="term" value="C:cell outer membrane"/>
    <property type="evidence" value="ECO:0007669"/>
    <property type="project" value="UniProtKB-SubCell"/>
</dbReference>
<accession>A0A1B4XFA5</accession>
<dbReference type="PROSITE" id="PS51257">
    <property type="entry name" value="PROKAR_LIPOPROTEIN"/>
    <property type="match status" value="1"/>
</dbReference>
<dbReference type="PROSITE" id="PS51123">
    <property type="entry name" value="OMPA_2"/>
    <property type="match status" value="1"/>
</dbReference>
<feature type="chain" id="PRO_5008572356" evidence="5">
    <location>
        <begin position="26"/>
        <end position="213"/>
    </location>
</feature>
<dbReference type="Proteomes" id="UP000243180">
    <property type="component" value="Chromosome"/>
</dbReference>
<comment type="subcellular location">
    <subcellularLocation>
        <location evidence="1">Cell outer membrane</location>
    </subcellularLocation>
</comment>
<evidence type="ECO:0000313" key="7">
    <source>
        <dbReference type="EMBL" id="BAV33487.1"/>
    </source>
</evidence>
<dbReference type="Pfam" id="PF00691">
    <property type="entry name" value="OmpA"/>
    <property type="match status" value="1"/>
</dbReference>
<organism evidence="7 8">
    <name type="scientific">Sulfuricaulis limicola</name>
    <dbReference type="NCBI Taxonomy" id="1620215"/>
    <lineage>
        <taxon>Bacteria</taxon>
        <taxon>Pseudomonadati</taxon>
        <taxon>Pseudomonadota</taxon>
        <taxon>Gammaproteobacteria</taxon>
        <taxon>Acidiferrobacterales</taxon>
        <taxon>Acidiferrobacteraceae</taxon>
        <taxon>Sulfuricaulis</taxon>
    </lineage>
</organism>
<evidence type="ECO:0000313" key="8">
    <source>
        <dbReference type="Proteomes" id="UP000243180"/>
    </source>
</evidence>
<dbReference type="PANTHER" id="PTHR30329">
    <property type="entry name" value="STATOR ELEMENT OF FLAGELLAR MOTOR COMPLEX"/>
    <property type="match status" value="1"/>
</dbReference>
<proteinExistence type="predicted"/>
<dbReference type="InterPro" id="IPR036737">
    <property type="entry name" value="OmpA-like_sf"/>
</dbReference>
<keyword evidence="2 4" id="KW-0472">Membrane</keyword>
<evidence type="ECO:0000256" key="5">
    <source>
        <dbReference type="SAM" id="SignalP"/>
    </source>
</evidence>
<keyword evidence="8" id="KW-1185">Reference proteome</keyword>
<reference evidence="7 8" key="1">
    <citation type="submission" date="2015-05" db="EMBL/GenBank/DDBJ databases">
        <title>Complete genome sequence of a sulfur-oxidizing gammaproteobacterium strain HA5.</title>
        <authorList>
            <person name="Miura A."/>
            <person name="Kojima H."/>
            <person name="Fukui M."/>
        </authorList>
    </citation>
    <scope>NUCLEOTIDE SEQUENCE [LARGE SCALE GENOMIC DNA]</scope>
    <source>
        <strain evidence="7 8">HA5</strain>
    </source>
</reference>
<protein>
    <submittedName>
        <fullName evidence="7">Membrane protein</fullName>
    </submittedName>
</protein>
<dbReference type="InterPro" id="IPR006664">
    <property type="entry name" value="OMP_bac"/>
</dbReference>
<dbReference type="OrthoDB" id="6195779at2"/>
<sequence length="213" mass="22580">MELKKLILATLVSGGCIFSASQSFAASDLMSSGYAHDASGVVVRDNSGNCVRTSNWTAQSATRECDAHLMPPPVAAAPAPEPVATPAPAEIAAIEPQREPINISEKAGFDFDQAVLRAEDKQRLDAAVAQLKTLPEDATIRVTGYTDSVGSEKYNQELSMRRAQAAKDYLVSNGVAENRIVLSGMGESNPIASNDTAEGRAMNRRVEVAAESK</sequence>
<dbReference type="Gene3D" id="3.30.1330.60">
    <property type="entry name" value="OmpA-like domain"/>
    <property type="match status" value="1"/>
</dbReference>
<keyword evidence="3" id="KW-0998">Cell outer membrane</keyword>
<evidence type="ECO:0000256" key="3">
    <source>
        <dbReference type="ARBA" id="ARBA00023237"/>
    </source>
</evidence>
<dbReference type="InterPro" id="IPR050330">
    <property type="entry name" value="Bact_OuterMem_StrucFunc"/>
</dbReference>
<dbReference type="CDD" id="cd07185">
    <property type="entry name" value="OmpA_C-like"/>
    <property type="match status" value="1"/>
</dbReference>
<dbReference type="FunCoup" id="A0A1B4XFA5">
    <property type="interactions" value="51"/>
</dbReference>
<dbReference type="RefSeq" id="WP_096360339.1">
    <property type="nucleotide sequence ID" value="NZ_AP014879.1"/>
</dbReference>
<feature type="domain" description="OmpA-like" evidence="6">
    <location>
        <begin position="96"/>
        <end position="213"/>
    </location>
</feature>
<dbReference type="PANTHER" id="PTHR30329:SF21">
    <property type="entry name" value="LIPOPROTEIN YIAD-RELATED"/>
    <property type="match status" value="1"/>
</dbReference>
<keyword evidence="5" id="KW-0732">Signal</keyword>
<dbReference type="AlphaFoldDB" id="A0A1B4XFA5"/>